<protein>
    <submittedName>
        <fullName evidence="2">KTSC domain-containing protein</fullName>
    </submittedName>
</protein>
<accession>A0A0N5CHI1</accession>
<sequence length="66" mass="8007">MADPWTTPSARDRFYYVVFSPYNDARFLSDFNGLDRAIYRRRENYVGQPYFIDSRDIEMSKKRRGK</sequence>
<evidence type="ECO:0000313" key="1">
    <source>
        <dbReference type="Proteomes" id="UP000046392"/>
    </source>
</evidence>
<evidence type="ECO:0000313" key="2">
    <source>
        <dbReference type="WBParaSite" id="SPAL_0001729725.1"/>
    </source>
</evidence>
<organism evidence="1 2">
    <name type="scientific">Strongyloides papillosus</name>
    <name type="common">Intestinal threadworm</name>
    <dbReference type="NCBI Taxonomy" id="174720"/>
    <lineage>
        <taxon>Eukaryota</taxon>
        <taxon>Metazoa</taxon>
        <taxon>Ecdysozoa</taxon>
        <taxon>Nematoda</taxon>
        <taxon>Chromadorea</taxon>
        <taxon>Rhabditida</taxon>
        <taxon>Tylenchina</taxon>
        <taxon>Panagrolaimomorpha</taxon>
        <taxon>Strongyloidoidea</taxon>
        <taxon>Strongyloididae</taxon>
        <taxon>Strongyloides</taxon>
    </lineage>
</organism>
<keyword evidence="1" id="KW-1185">Reference proteome</keyword>
<dbReference type="WBParaSite" id="SPAL_0001729725.1">
    <property type="protein sequence ID" value="SPAL_0001729725.1"/>
    <property type="gene ID" value="SPAL_0001729725"/>
</dbReference>
<proteinExistence type="predicted"/>
<reference evidence="2" key="1">
    <citation type="submission" date="2017-02" db="UniProtKB">
        <authorList>
            <consortium name="WormBaseParasite"/>
        </authorList>
    </citation>
    <scope>IDENTIFICATION</scope>
</reference>
<name>A0A0N5CHI1_STREA</name>
<dbReference type="AlphaFoldDB" id="A0A0N5CHI1"/>
<dbReference type="Proteomes" id="UP000046392">
    <property type="component" value="Unplaced"/>
</dbReference>